<sequence>GLLEYLGRSDEQVKVRGYRIEPGEIEHQLLQERGMKSVLVRVHDPEGDPSLCAYYVSEEAHTAEGLRSALQGRLPDYMVPVHYVSLASFPVTGNGKIDVKALPDPVQGVSEQDRVAPENEVEEKLVAIWAEVLKLDASQISVTKSFFALGGHSLSLMKVITKMQKAFSVTIKLPALVRNNTIRGSRALLEEIEKEQFHHIPVVAPEAFYPLTQTQLTIYLFQQKHPGTIVYNIPQSFAFGAAVDTEKVKSVFEKLIARHESLRTIFTTRDGNFVQLIRDDMPLEFQEHVIAASKDSDVVAAVVRGFTQPFDLETGPLLRLALIRTDDGALLLIDIHHIITDGISNTLLEKEFLALYQDIALPPLRVQYKDYAVWQSSPIVKKRIGQQEQYWSARYEQKPEKLNLPLSDPSATAHFERGVHYFEIDPVLYAGLKQLTLQHNATLFSVCFAAYTLMLSKLSGSDDIVVAVPASGRIHDDLQQVVGNFVNLLMIRNFAAGDKTTGEYLVDVNQNAMEAFENSNYEIERLFEMLNDRFRINVRDLIAVGFNFEPLDNDQSLEEQGVLAHTQELSPTTTPYLLDIIGSEGKNTIGFTLDYRSGAIHPDLAGRIASHYVHMLTVLVQDQHRCLQDIELKDQLEHIEHIDATEALADEFEF</sequence>
<dbReference type="Gene3D" id="3.30.559.30">
    <property type="entry name" value="Nonribosomal peptide synthetase, condensation domain"/>
    <property type="match status" value="1"/>
</dbReference>
<protein>
    <submittedName>
        <fullName evidence="5">AMP-binding enzyme C-terminal domain-containing protein</fullName>
    </submittedName>
</protein>
<dbReference type="Proteomes" id="UP000184212">
    <property type="component" value="Unassembled WGS sequence"/>
</dbReference>
<dbReference type="Gene3D" id="3.30.559.10">
    <property type="entry name" value="Chloramphenicol acetyltransferase-like domain"/>
    <property type="match status" value="1"/>
</dbReference>
<dbReference type="RefSeq" id="WP_245804168.1">
    <property type="nucleotide sequence ID" value="NZ_FQWQ01000004.1"/>
</dbReference>
<dbReference type="STRING" id="947013.SAMN04488109_4942"/>
<name>A0A1M5V9L4_9BACT</name>
<dbReference type="InterPro" id="IPR001242">
    <property type="entry name" value="Condensation_dom"/>
</dbReference>
<proteinExistence type="predicted"/>
<feature type="domain" description="Carrier" evidence="4">
    <location>
        <begin position="116"/>
        <end position="193"/>
    </location>
</feature>
<dbReference type="PROSITE" id="PS50075">
    <property type="entry name" value="CARRIER"/>
    <property type="match status" value="1"/>
</dbReference>
<evidence type="ECO:0000313" key="6">
    <source>
        <dbReference type="Proteomes" id="UP000184212"/>
    </source>
</evidence>
<dbReference type="InterPro" id="IPR036736">
    <property type="entry name" value="ACP-like_sf"/>
</dbReference>
<dbReference type="GO" id="GO:0003824">
    <property type="term" value="F:catalytic activity"/>
    <property type="evidence" value="ECO:0007669"/>
    <property type="project" value="InterPro"/>
</dbReference>
<dbReference type="PANTHER" id="PTHR45527">
    <property type="entry name" value="NONRIBOSOMAL PEPTIDE SYNTHETASE"/>
    <property type="match status" value="1"/>
</dbReference>
<dbReference type="Gene3D" id="3.30.300.30">
    <property type="match status" value="1"/>
</dbReference>
<gene>
    <name evidence="5" type="ORF">SAMN04488109_4942</name>
</gene>
<dbReference type="GO" id="GO:0005737">
    <property type="term" value="C:cytoplasm"/>
    <property type="evidence" value="ECO:0007669"/>
    <property type="project" value="TreeGrafter"/>
</dbReference>
<accession>A0A1M5V9L4</accession>
<comment type="cofactor">
    <cofactor evidence="1">
        <name>pantetheine 4'-phosphate</name>
        <dbReference type="ChEBI" id="CHEBI:47942"/>
    </cofactor>
</comment>
<evidence type="ECO:0000256" key="1">
    <source>
        <dbReference type="ARBA" id="ARBA00001957"/>
    </source>
</evidence>
<dbReference type="Pfam" id="PF00668">
    <property type="entry name" value="Condensation"/>
    <property type="match status" value="1"/>
</dbReference>
<dbReference type="PROSITE" id="PS00012">
    <property type="entry name" value="PHOSPHOPANTETHEINE"/>
    <property type="match status" value="1"/>
</dbReference>
<dbReference type="GO" id="GO:0031177">
    <property type="term" value="F:phosphopantetheine binding"/>
    <property type="evidence" value="ECO:0007669"/>
    <property type="project" value="TreeGrafter"/>
</dbReference>
<dbReference type="InterPro" id="IPR009081">
    <property type="entry name" value="PP-bd_ACP"/>
</dbReference>
<dbReference type="AlphaFoldDB" id="A0A1M5V9L4"/>
<dbReference type="Pfam" id="PF00550">
    <property type="entry name" value="PP-binding"/>
    <property type="match status" value="1"/>
</dbReference>
<dbReference type="GO" id="GO:0043041">
    <property type="term" value="P:amino acid activation for nonribosomal peptide biosynthetic process"/>
    <property type="evidence" value="ECO:0007669"/>
    <property type="project" value="TreeGrafter"/>
</dbReference>
<evidence type="ECO:0000256" key="2">
    <source>
        <dbReference type="ARBA" id="ARBA00022450"/>
    </source>
</evidence>
<keyword evidence="3" id="KW-0597">Phosphoprotein</keyword>
<dbReference type="SUPFAM" id="SSF52777">
    <property type="entry name" value="CoA-dependent acyltransferases"/>
    <property type="match status" value="2"/>
</dbReference>
<dbReference type="EMBL" id="FQWQ01000004">
    <property type="protein sequence ID" value="SHH71901.1"/>
    <property type="molecule type" value="Genomic_DNA"/>
</dbReference>
<dbReference type="SUPFAM" id="SSF56801">
    <property type="entry name" value="Acetyl-CoA synthetase-like"/>
    <property type="match status" value="1"/>
</dbReference>
<evidence type="ECO:0000256" key="3">
    <source>
        <dbReference type="ARBA" id="ARBA00022553"/>
    </source>
</evidence>
<dbReference type="SUPFAM" id="SSF47336">
    <property type="entry name" value="ACP-like"/>
    <property type="match status" value="1"/>
</dbReference>
<dbReference type="GO" id="GO:0044550">
    <property type="term" value="P:secondary metabolite biosynthetic process"/>
    <property type="evidence" value="ECO:0007669"/>
    <property type="project" value="TreeGrafter"/>
</dbReference>
<organism evidence="5 6">
    <name type="scientific">Chryseolinea serpens</name>
    <dbReference type="NCBI Taxonomy" id="947013"/>
    <lineage>
        <taxon>Bacteria</taxon>
        <taxon>Pseudomonadati</taxon>
        <taxon>Bacteroidota</taxon>
        <taxon>Cytophagia</taxon>
        <taxon>Cytophagales</taxon>
        <taxon>Fulvivirgaceae</taxon>
        <taxon>Chryseolinea</taxon>
    </lineage>
</organism>
<dbReference type="InterPro" id="IPR023213">
    <property type="entry name" value="CAT-like_dom_sf"/>
</dbReference>
<dbReference type="PANTHER" id="PTHR45527:SF1">
    <property type="entry name" value="FATTY ACID SYNTHASE"/>
    <property type="match status" value="1"/>
</dbReference>
<reference evidence="5 6" key="1">
    <citation type="submission" date="2016-11" db="EMBL/GenBank/DDBJ databases">
        <authorList>
            <person name="Jaros S."/>
            <person name="Januszkiewicz K."/>
            <person name="Wedrychowicz H."/>
        </authorList>
    </citation>
    <scope>NUCLEOTIDE SEQUENCE [LARGE SCALE GENOMIC DNA]</scope>
    <source>
        <strain evidence="5 6">DSM 24574</strain>
    </source>
</reference>
<dbReference type="InterPro" id="IPR045851">
    <property type="entry name" value="AMP-bd_C_sf"/>
</dbReference>
<keyword evidence="6" id="KW-1185">Reference proteome</keyword>
<dbReference type="InterPro" id="IPR006162">
    <property type="entry name" value="Ppantetheine_attach_site"/>
</dbReference>
<dbReference type="Gene3D" id="1.10.1200.10">
    <property type="entry name" value="ACP-like"/>
    <property type="match status" value="1"/>
</dbReference>
<keyword evidence="2" id="KW-0596">Phosphopantetheine</keyword>
<evidence type="ECO:0000313" key="5">
    <source>
        <dbReference type="EMBL" id="SHH71901.1"/>
    </source>
</evidence>
<evidence type="ECO:0000259" key="4">
    <source>
        <dbReference type="PROSITE" id="PS50075"/>
    </source>
</evidence>
<feature type="non-terminal residue" evidence="5">
    <location>
        <position position="1"/>
    </location>
</feature>